<dbReference type="AlphaFoldDB" id="A0AAE1RHN0"/>
<feature type="region of interest" description="Disordered" evidence="1">
    <location>
        <begin position="1"/>
        <end position="27"/>
    </location>
</feature>
<organism evidence="2 3">
    <name type="scientific">Anisodus tanguticus</name>
    <dbReference type="NCBI Taxonomy" id="243964"/>
    <lineage>
        <taxon>Eukaryota</taxon>
        <taxon>Viridiplantae</taxon>
        <taxon>Streptophyta</taxon>
        <taxon>Embryophyta</taxon>
        <taxon>Tracheophyta</taxon>
        <taxon>Spermatophyta</taxon>
        <taxon>Magnoliopsida</taxon>
        <taxon>eudicotyledons</taxon>
        <taxon>Gunneridae</taxon>
        <taxon>Pentapetalae</taxon>
        <taxon>asterids</taxon>
        <taxon>lamiids</taxon>
        <taxon>Solanales</taxon>
        <taxon>Solanaceae</taxon>
        <taxon>Solanoideae</taxon>
        <taxon>Hyoscyameae</taxon>
        <taxon>Anisodus</taxon>
    </lineage>
</organism>
<dbReference type="GO" id="GO:0000379">
    <property type="term" value="P:tRNA-type intron splice site recognition and cleavage"/>
    <property type="evidence" value="ECO:0007669"/>
    <property type="project" value="TreeGrafter"/>
</dbReference>
<dbReference type="PANTHER" id="PTHR21027:SF1">
    <property type="entry name" value="TRNA-SPLICING ENDONUCLEASE SUBUNIT SEN54"/>
    <property type="match status" value="1"/>
</dbReference>
<sequence>MEADKWESFSEGTSDSEGYGDDPDDDDHCCAYASSDIPKLQFSEYPPSKEEIEDLERRSHGIPLKFCLVEHGRVSFFSFIKVELPILP</sequence>
<dbReference type="Proteomes" id="UP001291623">
    <property type="component" value="Unassembled WGS sequence"/>
</dbReference>
<dbReference type="PANTHER" id="PTHR21027">
    <property type="entry name" value="TRNA-SPLICING ENDONUCLEASE SUBUNIT SEN54"/>
    <property type="match status" value="1"/>
</dbReference>
<name>A0AAE1RHN0_9SOLA</name>
<reference evidence="2" key="1">
    <citation type="submission" date="2023-12" db="EMBL/GenBank/DDBJ databases">
        <title>Genome assembly of Anisodus tanguticus.</title>
        <authorList>
            <person name="Wang Y.-J."/>
        </authorList>
    </citation>
    <scope>NUCLEOTIDE SEQUENCE</scope>
    <source>
        <strain evidence="2">KB-2021</strain>
        <tissue evidence="2">Leaf</tissue>
    </source>
</reference>
<proteinExistence type="predicted"/>
<evidence type="ECO:0000313" key="2">
    <source>
        <dbReference type="EMBL" id="KAK4352460.1"/>
    </source>
</evidence>
<dbReference type="GO" id="GO:0000214">
    <property type="term" value="C:tRNA-intron endonuclease complex"/>
    <property type="evidence" value="ECO:0007669"/>
    <property type="project" value="TreeGrafter"/>
</dbReference>
<feature type="compositionally biased region" description="Acidic residues" evidence="1">
    <location>
        <begin position="18"/>
        <end position="27"/>
    </location>
</feature>
<accession>A0AAE1RHN0</accession>
<dbReference type="InterPro" id="IPR024337">
    <property type="entry name" value="tRNA_splic_suSen54"/>
</dbReference>
<keyword evidence="3" id="KW-1185">Reference proteome</keyword>
<comment type="caution">
    <text evidence="2">The sequence shown here is derived from an EMBL/GenBank/DDBJ whole genome shotgun (WGS) entry which is preliminary data.</text>
</comment>
<dbReference type="EMBL" id="JAVYJV010000015">
    <property type="protein sequence ID" value="KAK4352460.1"/>
    <property type="molecule type" value="Genomic_DNA"/>
</dbReference>
<protein>
    <submittedName>
        <fullName evidence="2">Uncharacterized protein</fullName>
    </submittedName>
</protein>
<evidence type="ECO:0000256" key="1">
    <source>
        <dbReference type="SAM" id="MobiDB-lite"/>
    </source>
</evidence>
<evidence type="ECO:0000313" key="3">
    <source>
        <dbReference type="Proteomes" id="UP001291623"/>
    </source>
</evidence>
<gene>
    <name evidence="2" type="ORF">RND71_027978</name>
</gene>